<feature type="transmembrane region" description="Helical" evidence="1">
    <location>
        <begin position="39"/>
        <end position="59"/>
    </location>
</feature>
<evidence type="ECO:0000313" key="3">
    <source>
        <dbReference type="Proteomes" id="UP001060368"/>
    </source>
</evidence>
<keyword evidence="1" id="KW-1133">Transmembrane helix</keyword>
<keyword evidence="3" id="KW-1185">Reference proteome</keyword>
<reference evidence="2" key="1">
    <citation type="submission" date="2022-04" db="EMBL/GenBank/DDBJ databases">
        <title>Complete genome of Methanoplanus endosymbiosus DSM 3599.</title>
        <authorList>
            <person name="Chen S.-C."/>
            <person name="You Y.-T."/>
            <person name="Zhou Y.-Z."/>
            <person name="Lai M.-C."/>
        </authorList>
    </citation>
    <scope>NUCLEOTIDE SEQUENCE</scope>
    <source>
        <strain evidence="2">DSM 3599</strain>
    </source>
</reference>
<proteinExistence type="predicted"/>
<keyword evidence="1" id="KW-0472">Membrane</keyword>
<dbReference type="Proteomes" id="UP001060368">
    <property type="component" value="Chromosome"/>
</dbReference>
<dbReference type="GeneID" id="74308784"/>
<protein>
    <submittedName>
        <fullName evidence="2">Uncharacterized protein</fullName>
    </submittedName>
</protein>
<dbReference type="KEGG" id="mend:L6E24_13730"/>
<gene>
    <name evidence="2" type="ORF">L6E24_13730</name>
</gene>
<sequence>MAVFFPGNSYPEFTALISLYLPVFAGVIYSIIRSVIKSFSSFSMLILYAYIIPEIINGFCCRKMLCISESSVEIRFTIVYISK</sequence>
<keyword evidence="1" id="KW-0812">Transmembrane</keyword>
<organism evidence="2 3">
    <name type="scientific">Methanoplanus endosymbiosus</name>
    <dbReference type="NCBI Taxonomy" id="33865"/>
    <lineage>
        <taxon>Archaea</taxon>
        <taxon>Methanobacteriati</taxon>
        <taxon>Methanobacteriota</taxon>
        <taxon>Stenosarchaea group</taxon>
        <taxon>Methanomicrobia</taxon>
        <taxon>Methanomicrobiales</taxon>
        <taxon>Methanomicrobiaceae</taxon>
        <taxon>Methanoplanus</taxon>
    </lineage>
</organism>
<feature type="transmembrane region" description="Helical" evidence="1">
    <location>
        <begin position="13"/>
        <end position="32"/>
    </location>
</feature>
<dbReference type="AlphaFoldDB" id="A0A9E7PLJ7"/>
<name>A0A9E7PLJ7_9EURY</name>
<dbReference type="RefSeq" id="WP_257742527.1">
    <property type="nucleotide sequence ID" value="NZ_CP096115.1"/>
</dbReference>
<dbReference type="EMBL" id="CP096115">
    <property type="protein sequence ID" value="UUX92378.1"/>
    <property type="molecule type" value="Genomic_DNA"/>
</dbReference>
<evidence type="ECO:0000313" key="2">
    <source>
        <dbReference type="EMBL" id="UUX92378.1"/>
    </source>
</evidence>
<accession>A0A9E7PLJ7</accession>
<evidence type="ECO:0000256" key="1">
    <source>
        <dbReference type="SAM" id="Phobius"/>
    </source>
</evidence>